<evidence type="ECO:0000256" key="3">
    <source>
        <dbReference type="ARBA" id="ARBA00022475"/>
    </source>
</evidence>
<dbReference type="GO" id="GO:0005886">
    <property type="term" value="C:plasma membrane"/>
    <property type="evidence" value="ECO:0007669"/>
    <property type="project" value="UniProtKB-SubCell"/>
</dbReference>
<dbReference type="SUPFAM" id="SSF161098">
    <property type="entry name" value="MetI-like"/>
    <property type="match status" value="1"/>
</dbReference>
<dbReference type="GO" id="GO:0055085">
    <property type="term" value="P:transmembrane transport"/>
    <property type="evidence" value="ECO:0007669"/>
    <property type="project" value="InterPro"/>
</dbReference>
<feature type="transmembrane region" description="Helical" evidence="7">
    <location>
        <begin position="296"/>
        <end position="318"/>
    </location>
</feature>
<evidence type="ECO:0000256" key="5">
    <source>
        <dbReference type="ARBA" id="ARBA00022989"/>
    </source>
</evidence>
<keyword evidence="11" id="KW-1185">Reference proteome</keyword>
<dbReference type="Proteomes" id="UP000502259">
    <property type="component" value="Chromosome"/>
</dbReference>
<dbReference type="PROSITE" id="PS50928">
    <property type="entry name" value="ABC_TM1"/>
    <property type="match status" value="1"/>
</dbReference>
<dbReference type="PANTHER" id="PTHR43005:SF2">
    <property type="entry name" value="INTEGRAL MEMBRANE SUGAR TRANSPORT PROTEIN"/>
    <property type="match status" value="1"/>
</dbReference>
<keyword evidence="3" id="KW-1003">Cell membrane</keyword>
<evidence type="ECO:0000256" key="1">
    <source>
        <dbReference type="ARBA" id="ARBA00004651"/>
    </source>
</evidence>
<dbReference type="RefSeq" id="WP_172420500.1">
    <property type="nucleotide sequence ID" value="NZ_AP022843.1"/>
</dbReference>
<feature type="transmembrane region" description="Helical" evidence="7">
    <location>
        <begin position="140"/>
        <end position="161"/>
    </location>
</feature>
<sequence length="328" mass="36290">MSTSSNNSAPLAARSAAAPARRHRGTKVRRQRVKAAWLFLAPMLIALTLVAGWPLMRTFFLSFTDASLSDLGAANLIGFENYLVYDDGRWFGVLADPVWWQSVWNTVYFSVVSVSLEVIFGVIVALILNAEFKGRTIVRAAVLIPWAIPTIVSAQMWAWMLNDQFGIINHLLMTVGIIDNPIAWTASATYSMWAVIMVDVWKTIPFVALLVLAALQMLPKDCYEAAEVDGIHPVRVFFKVTLPLITPALMVAVIFRLLDALRVFDVIYVLTSNSTSTMSMSVYARQQLVEFQDVGYGSAASTLLFLIIALATVAYLYLGRNKIQLGGD</sequence>
<dbReference type="InterPro" id="IPR035906">
    <property type="entry name" value="MetI-like_sf"/>
</dbReference>
<reference evidence="10 11" key="1">
    <citation type="submission" date="2020-03" db="EMBL/GenBank/DDBJ databases">
        <title>Complete Genome Sequence of Halomonas hydrothermalis Strain Slthf2, Halophilic Bacterium Isolated from Deep-Sea Hydrothermal-Vent Environments.</title>
        <authorList>
            <person name="Takeyama N."/>
            <person name="Huang M."/>
            <person name="Sato K."/>
            <person name="Galipon J."/>
            <person name="Arakawa K."/>
        </authorList>
    </citation>
    <scope>NUCLEOTIDE SEQUENCE [LARGE SCALE GENOMIC DNA]</scope>
    <source>
        <strain evidence="10 11">Slthf2</strain>
    </source>
</reference>
<name>A0A6F8U2V6_9GAMM</name>
<evidence type="ECO:0000259" key="9">
    <source>
        <dbReference type="PROSITE" id="PS50928"/>
    </source>
</evidence>
<evidence type="ECO:0000313" key="10">
    <source>
        <dbReference type="EMBL" id="BCB07491.1"/>
    </source>
</evidence>
<dbReference type="EMBL" id="AP022843">
    <property type="protein sequence ID" value="BCB07491.1"/>
    <property type="molecule type" value="Genomic_DNA"/>
</dbReference>
<dbReference type="AlphaFoldDB" id="A0A6F8U2V6"/>
<dbReference type="Pfam" id="PF00528">
    <property type="entry name" value="BPD_transp_1"/>
    <property type="match status" value="1"/>
</dbReference>
<feature type="domain" description="ABC transmembrane type-1" evidence="9">
    <location>
        <begin position="103"/>
        <end position="317"/>
    </location>
</feature>
<comment type="similarity">
    <text evidence="7">Belongs to the binding-protein-dependent transport system permease family.</text>
</comment>
<evidence type="ECO:0000313" key="11">
    <source>
        <dbReference type="Proteomes" id="UP000502259"/>
    </source>
</evidence>
<evidence type="ECO:0000256" key="8">
    <source>
        <dbReference type="SAM" id="MobiDB-lite"/>
    </source>
</evidence>
<organism evidence="10 11">
    <name type="scientific">Halomonas hydrothermalis</name>
    <dbReference type="NCBI Taxonomy" id="115561"/>
    <lineage>
        <taxon>Bacteria</taxon>
        <taxon>Pseudomonadati</taxon>
        <taxon>Pseudomonadota</taxon>
        <taxon>Gammaproteobacteria</taxon>
        <taxon>Oceanospirillales</taxon>
        <taxon>Halomonadaceae</taxon>
        <taxon>Halomonas</taxon>
    </lineage>
</organism>
<protein>
    <submittedName>
        <fullName evidence="10">ABC transporter permease</fullName>
    </submittedName>
</protein>
<keyword evidence="4 7" id="KW-0812">Transmembrane</keyword>
<keyword evidence="6 7" id="KW-0472">Membrane</keyword>
<feature type="transmembrane region" description="Helical" evidence="7">
    <location>
        <begin position="193"/>
        <end position="216"/>
    </location>
</feature>
<keyword evidence="5 7" id="KW-1133">Transmembrane helix</keyword>
<evidence type="ECO:0000256" key="2">
    <source>
        <dbReference type="ARBA" id="ARBA00022448"/>
    </source>
</evidence>
<accession>A0A6F8U2V6</accession>
<dbReference type="CDD" id="cd06261">
    <property type="entry name" value="TM_PBP2"/>
    <property type="match status" value="1"/>
</dbReference>
<evidence type="ECO:0000256" key="7">
    <source>
        <dbReference type="RuleBase" id="RU363032"/>
    </source>
</evidence>
<gene>
    <name evidence="10" type="ORF">HHSLTHF2_13810</name>
</gene>
<dbReference type="PANTHER" id="PTHR43005">
    <property type="entry name" value="BLR7065 PROTEIN"/>
    <property type="match status" value="1"/>
</dbReference>
<feature type="transmembrane region" description="Helical" evidence="7">
    <location>
        <begin position="35"/>
        <end position="56"/>
    </location>
</feature>
<feature type="compositionally biased region" description="Low complexity" evidence="8">
    <location>
        <begin position="1"/>
        <end position="19"/>
    </location>
</feature>
<dbReference type="InterPro" id="IPR000515">
    <property type="entry name" value="MetI-like"/>
</dbReference>
<evidence type="ECO:0000256" key="6">
    <source>
        <dbReference type="ARBA" id="ARBA00023136"/>
    </source>
</evidence>
<comment type="subcellular location">
    <subcellularLocation>
        <location evidence="1 7">Cell membrane</location>
        <topology evidence="1 7">Multi-pass membrane protein</topology>
    </subcellularLocation>
</comment>
<feature type="region of interest" description="Disordered" evidence="8">
    <location>
        <begin position="1"/>
        <end position="27"/>
    </location>
</feature>
<proteinExistence type="inferred from homology"/>
<feature type="transmembrane region" description="Helical" evidence="7">
    <location>
        <begin position="107"/>
        <end position="128"/>
    </location>
</feature>
<feature type="transmembrane region" description="Helical" evidence="7">
    <location>
        <begin position="236"/>
        <end position="258"/>
    </location>
</feature>
<dbReference type="Gene3D" id="1.10.3720.10">
    <property type="entry name" value="MetI-like"/>
    <property type="match status" value="1"/>
</dbReference>
<evidence type="ECO:0000256" key="4">
    <source>
        <dbReference type="ARBA" id="ARBA00022692"/>
    </source>
</evidence>
<keyword evidence="2 7" id="KW-0813">Transport</keyword>